<accession>M5C8T0</accession>
<dbReference type="AlphaFoldDB" id="M5C8T0"/>
<sequence length="210" mass="23476">MRANIKHGAEHREGNIVSHYKEVLRFESTVRHAILGLPTALSFVKSMVDSAAIELASKQKVTDEISVFGSLKLALKDAYSDAWLVGGKSLIQAAKLLDDNIKKLTRGSEESTLEFLRPCLLNALGALTNLAVMMPVVEDQTGTWAFILWQQFSEIMTDEIFNDFDDLITQAARKKMFDYEPFSMVENSSTVQQHTLANLVKCRSFVTIMA</sequence>
<organism evidence="1 3">
    <name type="scientific">Thanatephorus cucumeris (strain AG1-IB / isolate 7/3/14)</name>
    <name type="common">Lettuce bottom rot fungus</name>
    <name type="synonym">Rhizoctonia solani</name>
    <dbReference type="NCBI Taxonomy" id="1108050"/>
    <lineage>
        <taxon>Eukaryota</taxon>
        <taxon>Fungi</taxon>
        <taxon>Dikarya</taxon>
        <taxon>Basidiomycota</taxon>
        <taxon>Agaricomycotina</taxon>
        <taxon>Agaricomycetes</taxon>
        <taxon>Cantharellales</taxon>
        <taxon>Ceratobasidiaceae</taxon>
        <taxon>Rhizoctonia</taxon>
        <taxon>Rhizoctonia solani AG-1</taxon>
    </lineage>
</organism>
<dbReference type="EMBL" id="LN679128">
    <property type="protein sequence ID" value="CEL57241.1"/>
    <property type="molecule type" value="Genomic_DNA"/>
</dbReference>
<reference evidence="1 3" key="2">
    <citation type="journal article" date="2013" name="J. Biotechnol.">
        <title>Establishment and interpretation of the genome sequence of the phytopathogenic fungus Rhizoctonia solani AG1-IB isolate 7/3/14.</title>
        <authorList>
            <person name="Wibberg D.W."/>
            <person name="Jelonek L.J."/>
            <person name="Rupp O.R."/>
            <person name="Hennig M.H."/>
            <person name="Eikmeyer F.E."/>
            <person name="Goesmann A.G."/>
            <person name="Hartmann A.H."/>
            <person name="Borriss R.B."/>
            <person name="Grosch R.G."/>
            <person name="Puehler A.P."/>
            <person name="Schlueter A.S."/>
        </authorList>
    </citation>
    <scope>NUCLEOTIDE SEQUENCE [LARGE SCALE GENOMIC DNA]</scope>
    <source>
        <strain evidence="3">AG1-IB / isolate 7/3/14</strain>
        <strain evidence="1">Isolate 7/3/14</strain>
    </source>
</reference>
<dbReference type="Proteomes" id="UP000012065">
    <property type="component" value="Unassembled WGS sequence"/>
</dbReference>
<evidence type="ECO:0000313" key="4">
    <source>
        <dbReference type="Proteomes" id="UP000059188"/>
    </source>
</evidence>
<evidence type="ECO:0000313" key="2">
    <source>
        <dbReference type="EMBL" id="CEL57241.1"/>
    </source>
</evidence>
<dbReference type="Proteomes" id="UP000059188">
    <property type="component" value="Unassembled WGS sequence"/>
</dbReference>
<gene>
    <name evidence="1" type="ORF">BN14_09961</name>
    <name evidence="2" type="ORF">RSOLAG1IB_08453</name>
</gene>
<name>M5C8T0_THACB</name>
<keyword evidence="4" id="KW-1185">Reference proteome</keyword>
<evidence type="ECO:0000313" key="3">
    <source>
        <dbReference type="Proteomes" id="UP000012065"/>
    </source>
</evidence>
<proteinExistence type="predicted"/>
<reference evidence="2 4" key="3">
    <citation type="submission" date="2014-11" db="EMBL/GenBank/DDBJ databases">
        <authorList>
            <person name="Wibberg Daniel"/>
        </authorList>
    </citation>
    <scope>NUCLEOTIDE SEQUENCE [LARGE SCALE GENOMIC DNA]</scope>
    <source>
        <strain evidence="2">Rhizoctonia solani AG1-IB 7/3/14</strain>
    </source>
</reference>
<evidence type="ECO:0000313" key="1">
    <source>
        <dbReference type="EMBL" id="CCO35841.1"/>
    </source>
</evidence>
<dbReference type="EMBL" id="CAOJ01015154">
    <property type="protein sequence ID" value="CCO35841.1"/>
    <property type="molecule type" value="Genomic_DNA"/>
</dbReference>
<protein>
    <submittedName>
        <fullName evidence="1">Uncharacterized protein</fullName>
    </submittedName>
</protein>
<dbReference type="HOGENOM" id="CLU_1310862_0_0_1"/>
<reference evidence="1" key="1">
    <citation type="submission" date="2012-10" db="EMBL/GenBank/DDBJ databases">
        <authorList>
            <person name="Jelonek L."/>
        </authorList>
    </citation>
    <scope>NUCLEOTIDE SEQUENCE</scope>
    <source>
        <strain evidence="1">Isolate 7/3/14</strain>
    </source>
</reference>